<dbReference type="NCBIfam" id="TIGR02532">
    <property type="entry name" value="IV_pilin_GFxxxE"/>
    <property type="match status" value="1"/>
</dbReference>
<accession>A0A9D7PS06</accession>
<dbReference type="InterPro" id="IPR013362">
    <property type="entry name" value="Pilus_4_PilV"/>
</dbReference>
<dbReference type="Proteomes" id="UP000886689">
    <property type="component" value="Unassembled WGS sequence"/>
</dbReference>
<name>A0A9D7PS06_9PROT</name>
<dbReference type="Pfam" id="PF07963">
    <property type="entry name" value="N_methyl"/>
    <property type="match status" value="1"/>
</dbReference>
<dbReference type="NCBIfam" id="TIGR02523">
    <property type="entry name" value="type_IV_pilV"/>
    <property type="match status" value="1"/>
</dbReference>
<gene>
    <name evidence="2" type="primary">pilV</name>
    <name evidence="2" type="ORF">IPL58_11920</name>
</gene>
<feature type="transmembrane region" description="Helical" evidence="1">
    <location>
        <begin position="20"/>
        <end position="43"/>
    </location>
</feature>
<keyword evidence="1" id="KW-0472">Membrane</keyword>
<keyword evidence="1" id="KW-0812">Transmembrane</keyword>
<dbReference type="EMBL" id="JADJUC010000013">
    <property type="protein sequence ID" value="MBK8524728.1"/>
    <property type="molecule type" value="Genomic_DNA"/>
</dbReference>
<dbReference type="PROSITE" id="PS00409">
    <property type="entry name" value="PROKAR_NTER_METHYL"/>
    <property type="match status" value="1"/>
</dbReference>
<reference evidence="2" key="1">
    <citation type="submission" date="2020-10" db="EMBL/GenBank/DDBJ databases">
        <title>Connecting structure to function with the recovery of over 1000 high-quality activated sludge metagenome-assembled genomes encoding full-length rRNA genes using long-read sequencing.</title>
        <authorList>
            <person name="Singleton C.M."/>
            <person name="Petriglieri F."/>
            <person name="Kristensen J.M."/>
            <person name="Kirkegaard R.H."/>
            <person name="Michaelsen T.Y."/>
            <person name="Andersen M.H."/>
            <person name="Karst S.M."/>
            <person name="Dueholm M.S."/>
            <person name="Nielsen P.H."/>
            <person name="Albertsen M."/>
        </authorList>
    </citation>
    <scope>NUCLEOTIDE SEQUENCE</scope>
    <source>
        <strain evidence="2">Hirt_18-Q3-R61-65_BATAC.395</strain>
    </source>
</reference>
<evidence type="ECO:0000313" key="2">
    <source>
        <dbReference type="EMBL" id="MBK8524728.1"/>
    </source>
</evidence>
<comment type="caution">
    <text evidence="2">The sequence shown here is derived from an EMBL/GenBank/DDBJ whole genome shotgun (WGS) entry which is preliminary data.</text>
</comment>
<organism evidence="2 3">
    <name type="scientific">Candidatus Proximibacter danicus</name>
    <dbReference type="NCBI Taxonomy" id="2954365"/>
    <lineage>
        <taxon>Bacteria</taxon>
        <taxon>Pseudomonadati</taxon>
        <taxon>Pseudomonadota</taxon>
        <taxon>Betaproteobacteria</taxon>
        <taxon>Candidatus Proximibacter</taxon>
    </lineage>
</organism>
<evidence type="ECO:0000313" key="3">
    <source>
        <dbReference type="Proteomes" id="UP000886689"/>
    </source>
</evidence>
<sequence>MYTMIAEGGFSSVRKVGGFTLIEVLVTLVIVSVGLLGLIGLMLRGLQTSTDSVLRSIAIEQAYDMADRMRTNMAGVQAGNYDAVSGTTSCSTLNAAASSGTATVGAPSSAPTCSSFCASSSCSVANAMSYDACSWHAANYNVLPLGAGAVCKSSVAGANWFTIFVSWDETKSGATNRTFMLRFEP</sequence>
<dbReference type="InterPro" id="IPR012902">
    <property type="entry name" value="N_methyl_site"/>
</dbReference>
<keyword evidence="1" id="KW-1133">Transmembrane helix</keyword>
<protein>
    <submittedName>
        <fullName evidence="2">Type IV pilus modification protein PilV</fullName>
    </submittedName>
</protein>
<dbReference type="AlphaFoldDB" id="A0A9D7PS06"/>
<evidence type="ECO:0000256" key="1">
    <source>
        <dbReference type="SAM" id="Phobius"/>
    </source>
</evidence>
<proteinExistence type="predicted"/>